<dbReference type="EMBL" id="CM037024">
    <property type="protein sequence ID" value="KAH7662818.1"/>
    <property type="molecule type" value="Genomic_DNA"/>
</dbReference>
<keyword evidence="1" id="KW-0456">Lyase</keyword>
<proteinExistence type="predicted"/>
<evidence type="ECO:0000313" key="1">
    <source>
        <dbReference type="EMBL" id="KAH7662818.1"/>
    </source>
</evidence>
<dbReference type="EC" id="4.2.1.1" evidence="1"/>
<organism evidence="1 2">
    <name type="scientific">Dioscorea alata</name>
    <name type="common">Purple yam</name>
    <dbReference type="NCBI Taxonomy" id="55571"/>
    <lineage>
        <taxon>Eukaryota</taxon>
        <taxon>Viridiplantae</taxon>
        <taxon>Streptophyta</taxon>
        <taxon>Embryophyta</taxon>
        <taxon>Tracheophyta</taxon>
        <taxon>Spermatophyta</taxon>
        <taxon>Magnoliopsida</taxon>
        <taxon>Liliopsida</taxon>
        <taxon>Dioscoreales</taxon>
        <taxon>Dioscoreaceae</taxon>
        <taxon>Dioscorea</taxon>
    </lineage>
</organism>
<gene>
    <name evidence="1" type="ORF">IHE45_14G013000</name>
</gene>
<accession>A0ACB7UQ02</accession>
<evidence type="ECO:0000313" key="2">
    <source>
        <dbReference type="Proteomes" id="UP000827976"/>
    </source>
</evidence>
<protein>
    <submittedName>
        <fullName evidence="1">Carbonic anhydrase alpha-class protein</fullName>
        <ecNumber evidence="1">4.2.1.1</ecNumber>
    </submittedName>
</protein>
<keyword evidence="2" id="KW-1185">Reference proteome</keyword>
<sequence>MKVLVFLFMILLTQVSTHANASDVDYNYIKGDQKGPKNWWRLSSDWKTCGYGNMQSPIDLTDAQKDIKLGNLKMNYKPTNAILLNKGHEVELQWEGEAGYLEIDSIQYSLTQIHWHNPSEHQIEGTSYDLEAHMVHESKDGKTAVIAILYKLGASNHFLEKLEDNVKKSESQQTQYVGVIDPKSVLGVMDTKIIPFENYQYYRYIGSFTTPPCSEGVIWTVINKVGTVSADQVAMFQYAQEVGSKENARPLQPRDGRLIKIFNPLF</sequence>
<name>A0ACB7UQ02_DIOAL</name>
<dbReference type="Proteomes" id="UP000827976">
    <property type="component" value="Chromosome 14"/>
</dbReference>
<reference evidence="2" key="1">
    <citation type="journal article" date="2022" name="Nat. Commun.">
        <title>Chromosome evolution and the genetic basis of agronomically important traits in greater yam.</title>
        <authorList>
            <person name="Bredeson J.V."/>
            <person name="Lyons J.B."/>
            <person name="Oniyinde I.O."/>
            <person name="Okereke N.R."/>
            <person name="Kolade O."/>
            <person name="Nnabue I."/>
            <person name="Nwadili C.O."/>
            <person name="Hribova E."/>
            <person name="Parker M."/>
            <person name="Nwogha J."/>
            <person name="Shu S."/>
            <person name="Carlson J."/>
            <person name="Kariba R."/>
            <person name="Muthemba S."/>
            <person name="Knop K."/>
            <person name="Barton G.J."/>
            <person name="Sherwood A.V."/>
            <person name="Lopez-Montes A."/>
            <person name="Asiedu R."/>
            <person name="Jamnadass R."/>
            <person name="Muchugi A."/>
            <person name="Goodstein D."/>
            <person name="Egesi C.N."/>
            <person name="Featherston J."/>
            <person name="Asfaw A."/>
            <person name="Simpson G.G."/>
            <person name="Dolezel J."/>
            <person name="Hendre P.S."/>
            <person name="Van Deynze A."/>
            <person name="Kumar P.L."/>
            <person name="Obidiegwu J.E."/>
            <person name="Bhattacharjee R."/>
            <person name="Rokhsar D.S."/>
        </authorList>
    </citation>
    <scope>NUCLEOTIDE SEQUENCE [LARGE SCALE GENOMIC DNA]</scope>
    <source>
        <strain evidence="2">cv. TDa95/00328</strain>
    </source>
</reference>
<comment type="caution">
    <text evidence="1">The sequence shown here is derived from an EMBL/GenBank/DDBJ whole genome shotgun (WGS) entry which is preliminary data.</text>
</comment>